<evidence type="ECO:0000313" key="4">
    <source>
        <dbReference type="Proteomes" id="UP000224003"/>
    </source>
</evidence>
<proteinExistence type="inferred from homology"/>
<feature type="domain" description="Bacterial type II secretion system protein E" evidence="2">
    <location>
        <begin position="194"/>
        <end position="208"/>
    </location>
</feature>
<dbReference type="EMBL" id="NUVX01000075">
    <property type="protein sequence ID" value="PFJ30208.1"/>
    <property type="molecule type" value="Genomic_DNA"/>
</dbReference>
<dbReference type="NCBIfam" id="TIGR01420">
    <property type="entry name" value="pilT_fam"/>
    <property type="match status" value="1"/>
</dbReference>
<dbReference type="InterPro" id="IPR050921">
    <property type="entry name" value="T4SS_GSP_E_ATPase"/>
</dbReference>
<dbReference type="GO" id="GO:0005524">
    <property type="term" value="F:ATP binding"/>
    <property type="evidence" value="ECO:0007669"/>
    <property type="project" value="InterPro"/>
</dbReference>
<dbReference type="PROSITE" id="PS00662">
    <property type="entry name" value="T2SP_E"/>
    <property type="match status" value="1"/>
</dbReference>
<dbReference type="Proteomes" id="UP000224003">
    <property type="component" value="Unassembled WGS sequence"/>
</dbReference>
<protein>
    <submittedName>
        <fullName evidence="3">Type IV pili twitching motility protein PilT</fullName>
    </submittedName>
</protein>
<comment type="similarity">
    <text evidence="1">Belongs to the GSP E family.</text>
</comment>
<evidence type="ECO:0000313" key="3">
    <source>
        <dbReference type="EMBL" id="PFJ30208.1"/>
    </source>
</evidence>
<dbReference type="InterPro" id="IPR001482">
    <property type="entry name" value="T2SS/T4SS_dom"/>
</dbReference>
<organism evidence="3 4">
    <name type="scientific">Bacillus thuringiensis</name>
    <dbReference type="NCBI Taxonomy" id="1428"/>
    <lineage>
        <taxon>Bacteria</taxon>
        <taxon>Bacillati</taxon>
        <taxon>Bacillota</taxon>
        <taxon>Bacilli</taxon>
        <taxon>Bacillales</taxon>
        <taxon>Bacillaceae</taxon>
        <taxon>Bacillus</taxon>
        <taxon>Bacillus cereus group</taxon>
    </lineage>
</organism>
<dbReference type="Gene3D" id="3.40.50.300">
    <property type="entry name" value="P-loop containing nucleotide triphosphate hydrolases"/>
    <property type="match status" value="1"/>
</dbReference>
<evidence type="ECO:0000259" key="2">
    <source>
        <dbReference type="PROSITE" id="PS00662"/>
    </source>
</evidence>
<dbReference type="Gene3D" id="3.30.450.90">
    <property type="match status" value="1"/>
</dbReference>
<dbReference type="SUPFAM" id="SSF52540">
    <property type="entry name" value="P-loop containing nucleoside triphosphate hydrolases"/>
    <property type="match status" value="1"/>
</dbReference>
<dbReference type="InterPro" id="IPR027417">
    <property type="entry name" value="P-loop_NTPase"/>
</dbReference>
<dbReference type="PANTHER" id="PTHR30486:SF6">
    <property type="entry name" value="TYPE IV PILUS RETRACTATION ATPASE PILT"/>
    <property type="match status" value="1"/>
</dbReference>
<reference evidence="3 4" key="1">
    <citation type="submission" date="2017-09" db="EMBL/GenBank/DDBJ databases">
        <title>Large-scale bioinformatics analysis of Bacillus genomes uncovers conserved roles of natural products in bacterial physiology.</title>
        <authorList>
            <consortium name="Agbiome Team Llc"/>
            <person name="Bleich R.M."/>
            <person name="Grubbs K.J."/>
            <person name="Santa Maria K.C."/>
            <person name="Allen S.E."/>
            <person name="Farag S."/>
            <person name="Shank E.A."/>
            <person name="Bowers A."/>
        </authorList>
    </citation>
    <scope>NUCLEOTIDE SEQUENCE [LARGE SCALE GENOMIC DNA]</scope>
    <source>
        <strain evidence="3 4">AFS085496</strain>
    </source>
</reference>
<dbReference type="PANTHER" id="PTHR30486">
    <property type="entry name" value="TWITCHING MOTILITY PROTEIN PILT"/>
    <property type="match status" value="1"/>
</dbReference>
<dbReference type="CDD" id="cd01131">
    <property type="entry name" value="PilT"/>
    <property type="match status" value="1"/>
</dbReference>
<dbReference type="AlphaFoldDB" id="A0A9X6WIC6"/>
<gene>
    <name evidence="3" type="ORF">COJ15_30850</name>
</gene>
<dbReference type="InterPro" id="IPR006321">
    <property type="entry name" value="PilT/PilU"/>
</dbReference>
<dbReference type="SMART" id="SM00382">
    <property type="entry name" value="AAA"/>
    <property type="match status" value="1"/>
</dbReference>
<comment type="caution">
    <text evidence="3">The sequence shown here is derived from an EMBL/GenBank/DDBJ whole genome shotgun (WGS) entry which is preliminary data.</text>
</comment>
<dbReference type="Pfam" id="PF00437">
    <property type="entry name" value="T2SSE"/>
    <property type="match status" value="1"/>
</dbReference>
<evidence type="ECO:0000256" key="1">
    <source>
        <dbReference type="ARBA" id="ARBA00006611"/>
    </source>
</evidence>
<dbReference type="RefSeq" id="WP_098517534.1">
    <property type="nucleotide sequence ID" value="NZ_NUVX01000075.1"/>
</dbReference>
<accession>A0A9X6WIC6</accession>
<dbReference type="InterPro" id="IPR003593">
    <property type="entry name" value="AAA+_ATPase"/>
</dbReference>
<name>A0A9X6WIC6_BACTU</name>
<sequence>MLNWLNDVLIKAKEMGASDVHLSCGSPIIYRIDNDIVRIGEEILDDDRLFPVARELLPDVNFMRDPLRDYDFSYDIPGVSRFRVNLFRQRQGWSFSIRLISNVILDMNTLGLPMQLKNVVKKKNGIFLVTGPTGSGKSTTLASMIQYVNTRMSKHIITLEDPIEFVYESAKAIIHQREIGHNVTNFKDGIRSALRQDPDIILVGEMRDLETISAAISAAETGHLVFGTLHTNSAPKTIDRIIDAFPSDQQNQVRTQFASLLVGILSQQLVKKASGKGRVAVTEFLLNNNAIANLIRTEKIHQIPNAMQTGASEGMHTMKTKVDDLMNKGVISENHGLD</sequence>
<dbReference type="GO" id="GO:0016887">
    <property type="term" value="F:ATP hydrolysis activity"/>
    <property type="evidence" value="ECO:0007669"/>
    <property type="project" value="InterPro"/>
</dbReference>